<name>A0A0A9BW35_ARUDO</name>
<proteinExistence type="predicted"/>
<accession>A0A0A9BW35</accession>
<sequence>MHIFLVLNHQRIGGLSSVGPSWPSCADTWACPF</sequence>
<organism evidence="1">
    <name type="scientific">Arundo donax</name>
    <name type="common">Giant reed</name>
    <name type="synonym">Donax arundinaceus</name>
    <dbReference type="NCBI Taxonomy" id="35708"/>
    <lineage>
        <taxon>Eukaryota</taxon>
        <taxon>Viridiplantae</taxon>
        <taxon>Streptophyta</taxon>
        <taxon>Embryophyta</taxon>
        <taxon>Tracheophyta</taxon>
        <taxon>Spermatophyta</taxon>
        <taxon>Magnoliopsida</taxon>
        <taxon>Liliopsida</taxon>
        <taxon>Poales</taxon>
        <taxon>Poaceae</taxon>
        <taxon>PACMAD clade</taxon>
        <taxon>Arundinoideae</taxon>
        <taxon>Arundineae</taxon>
        <taxon>Arundo</taxon>
    </lineage>
</organism>
<dbReference type="AlphaFoldDB" id="A0A0A9BW35"/>
<reference evidence="1" key="1">
    <citation type="submission" date="2014-09" db="EMBL/GenBank/DDBJ databases">
        <authorList>
            <person name="Magalhaes I.L.F."/>
            <person name="Oliveira U."/>
            <person name="Santos F.R."/>
            <person name="Vidigal T.H.D.A."/>
            <person name="Brescovit A.D."/>
            <person name="Santos A.J."/>
        </authorList>
    </citation>
    <scope>NUCLEOTIDE SEQUENCE</scope>
    <source>
        <tissue evidence="1">Shoot tissue taken approximately 20 cm above the soil surface</tissue>
    </source>
</reference>
<protein>
    <submittedName>
        <fullName evidence="1">Uncharacterized protein</fullName>
    </submittedName>
</protein>
<reference evidence="1" key="2">
    <citation type="journal article" date="2015" name="Data Brief">
        <title>Shoot transcriptome of the giant reed, Arundo donax.</title>
        <authorList>
            <person name="Barrero R.A."/>
            <person name="Guerrero F.D."/>
            <person name="Moolhuijzen P."/>
            <person name="Goolsby J.A."/>
            <person name="Tidwell J."/>
            <person name="Bellgard S.E."/>
            <person name="Bellgard M.I."/>
        </authorList>
    </citation>
    <scope>NUCLEOTIDE SEQUENCE</scope>
    <source>
        <tissue evidence="1">Shoot tissue taken approximately 20 cm above the soil surface</tissue>
    </source>
</reference>
<dbReference type="EMBL" id="GBRH01230389">
    <property type="protein sequence ID" value="JAD67506.1"/>
    <property type="molecule type" value="Transcribed_RNA"/>
</dbReference>
<evidence type="ECO:0000313" key="1">
    <source>
        <dbReference type="EMBL" id="JAD67506.1"/>
    </source>
</evidence>